<dbReference type="AlphaFoldDB" id="A0A1L9V887"/>
<protein>
    <submittedName>
        <fullName evidence="1">Uncharacterized protein</fullName>
    </submittedName>
</protein>
<dbReference type="STRING" id="1160497.A0A1L9V887"/>
<keyword evidence="2" id="KW-1185">Reference proteome</keyword>
<accession>A0A1L9V887</accession>
<dbReference type="RefSeq" id="XP_022396777.1">
    <property type="nucleotide sequence ID" value="XM_022542955.1"/>
</dbReference>
<proteinExistence type="predicted"/>
<dbReference type="Proteomes" id="UP000184300">
    <property type="component" value="Unassembled WGS sequence"/>
</dbReference>
<dbReference type="OrthoDB" id="4347at2759"/>
<dbReference type="EMBL" id="KV878913">
    <property type="protein sequence ID" value="OJJ80079.1"/>
    <property type="molecule type" value="Genomic_DNA"/>
</dbReference>
<sequence length="266" mass="29602">MQQQRCNHLIIVCCHAIYLGGPTNGLSEDEWAIEPFQRGETPTFTEHVKAGLRALADDSCGVLVFSGGATKRGRTDLAEGESYMNLVKDNDFFGFSQQINPSQVITETHATDSYQNVLFSLLRFRLFMGFYPARVTVVTHEFKRKRFMDFHFPAVGLVPVTVSSKQDAENRKVGVVGINPPESVTPVETLIAGEEKSGIGLWSRDRYGVQAELAGKRVKRGWEAGMEDGVFVNVGLELVVEDLVRWDGGGGNEWFGKMEELPWHSS</sequence>
<gene>
    <name evidence="1" type="ORF">ASPGLDRAFT_179773</name>
</gene>
<evidence type="ECO:0000313" key="2">
    <source>
        <dbReference type="Proteomes" id="UP000184300"/>
    </source>
</evidence>
<dbReference type="GeneID" id="34459216"/>
<dbReference type="InterPro" id="IPR055323">
    <property type="entry name" value="C57A10.07/YOR238W"/>
</dbReference>
<dbReference type="PANTHER" id="PTHR28110">
    <property type="entry name" value="TRANSMEMBRANE PROTEIN"/>
    <property type="match status" value="1"/>
</dbReference>
<dbReference type="PANTHER" id="PTHR28110:SF1">
    <property type="entry name" value="TRANSMEMBRANE PROTEIN"/>
    <property type="match status" value="1"/>
</dbReference>
<organism evidence="1 2">
    <name type="scientific">Aspergillus glaucus CBS 516.65</name>
    <dbReference type="NCBI Taxonomy" id="1160497"/>
    <lineage>
        <taxon>Eukaryota</taxon>
        <taxon>Fungi</taxon>
        <taxon>Dikarya</taxon>
        <taxon>Ascomycota</taxon>
        <taxon>Pezizomycotina</taxon>
        <taxon>Eurotiomycetes</taxon>
        <taxon>Eurotiomycetidae</taxon>
        <taxon>Eurotiales</taxon>
        <taxon>Aspergillaceae</taxon>
        <taxon>Aspergillus</taxon>
        <taxon>Aspergillus subgen. Aspergillus</taxon>
    </lineage>
</organism>
<dbReference type="GO" id="GO:0005737">
    <property type="term" value="C:cytoplasm"/>
    <property type="evidence" value="ECO:0007669"/>
    <property type="project" value="TreeGrafter"/>
</dbReference>
<name>A0A1L9V887_ASPGL</name>
<reference evidence="2" key="1">
    <citation type="journal article" date="2017" name="Genome Biol.">
        <title>Comparative genomics reveals high biological diversity and specific adaptations in the industrially and medically important fungal genus Aspergillus.</title>
        <authorList>
            <person name="de Vries R.P."/>
            <person name="Riley R."/>
            <person name="Wiebenga A."/>
            <person name="Aguilar-Osorio G."/>
            <person name="Amillis S."/>
            <person name="Uchima C.A."/>
            <person name="Anderluh G."/>
            <person name="Asadollahi M."/>
            <person name="Askin M."/>
            <person name="Barry K."/>
            <person name="Battaglia E."/>
            <person name="Bayram O."/>
            <person name="Benocci T."/>
            <person name="Braus-Stromeyer S.A."/>
            <person name="Caldana C."/>
            <person name="Canovas D."/>
            <person name="Cerqueira G.C."/>
            <person name="Chen F."/>
            <person name="Chen W."/>
            <person name="Choi C."/>
            <person name="Clum A."/>
            <person name="Dos Santos R.A."/>
            <person name="Damasio A.R."/>
            <person name="Diallinas G."/>
            <person name="Emri T."/>
            <person name="Fekete E."/>
            <person name="Flipphi M."/>
            <person name="Freyberg S."/>
            <person name="Gallo A."/>
            <person name="Gournas C."/>
            <person name="Habgood R."/>
            <person name="Hainaut M."/>
            <person name="Harispe M.L."/>
            <person name="Henrissat B."/>
            <person name="Hilden K.S."/>
            <person name="Hope R."/>
            <person name="Hossain A."/>
            <person name="Karabika E."/>
            <person name="Karaffa L."/>
            <person name="Karanyi Z."/>
            <person name="Krasevec N."/>
            <person name="Kuo A."/>
            <person name="Kusch H."/>
            <person name="LaButti K."/>
            <person name="Lagendijk E.L."/>
            <person name="Lapidus A."/>
            <person name="Levasseur A."/>
            <person name="Lindquist E."/>
            <person name="Lipzen A."/>
            <person name="Logrieco A.F."/>
            <person name="MacCabe A."/>
            <person name="Maekelae M.R."/>
            <person name="Malavazi I."/>
            <person name="Melin P."/>
            <person name="Meyer V."/>
            <person name="Mielnichuk N."/>
            <person name="Miskei M."/>
            <person name="Molnar A.P."/>
            <person name="Mule G."/>
            <person name="Ngan C.Y."/>
            <person name="Orejas M."/>
            <person name="Orosz E."/>
            <person name="Ouedraogo J.P."/>
            <person name="Overkamp K.M."/>
            <person name="Park H.-S."/>
            <person name="Perrone G."/>
            <person name="Piumi F."/>
            <person name="Punt P.J."/>
            <person name="Ram A.F."/>
            <person name="Ramon A."/>
            <person name="Rauscher S."/>
            <person name="Record E."/>
            <person name="Riano-Pachon D.M."/>
            <person name="Robert V."/>
            <person name="Roehrig J."/>
            <person name="Ruller R."/>
            <person name="Salamov A."/>
            <person name="Salih N.S."/>
            <person name="Samson R.A."/>
            <person name="Sandor E."/>
            <person name="Sanguinetti M."/>
            <person name="Schuetze T."/>
            <person name="Sepcic K."/>
            <person name="Shelest E."/>
            <person name="Sherlock G."/>
            <person name="Sophianopoulou V."/>
            <person name="Squina F.M."/>
            <person name="Sun H."/>
            <person name="Susca A."/>
            <person name="Todd R.B."/>
            <person name="Tsang A."/>
            <person name="Unkles S.E."/>
            <person name="van de Wiele N."/>
            <person name="van Rossen-Uffink D."/>
            <person name="Oliveira J.V."/>
            <person name="Vesth T.C."/>
            <person name="Visser J."/>
            <person name="Yu J.-H."/>
            <person name="Zhou M."/>
            <person name="Andersen M.R."/>
            <person name="Archer D.B."/>
            <person name="Baker S.E."/>
            <person name="Benoit I."/>
            <person name="Brakhage A.A."/>
            <person name="Braus G.H."/>
            <person name="Fischer R."/>
            <person name="Frisvad J.C."/>
            <person name="Goldman G.H."/>
            <person name="Houbraken J."/>
            <person name="Oakley B."/>
            <person name="Pocsi I."/>
            <person name="Scazzocchio C."/>
            <person name="Seiboth B."/>
            <person name="vanKuyk P.A."/>
            <person name="Wortman J."/>
            <person name="Dyer P.S."/>
            <person name="Grigoriev I.V."/>
        </authorList>
    </citation>
    <scope>NUCLEOTIDE SEQUENCE [LARGE SCALE GENOMIC DNA]</scope>
    <source>
        <strain evidence="2">CBS 516.65</strain>
    </source>
</reference>
<evidence type="ECO:0000313" key="1">
    <source>
        <dbReference type="EMBL" id="OJJ80079.1"/>
    </source>
</evidence>
<dbReference type="VEuPathDB" id="FungiDB:ASPGLDRAFT_179773"/>